<evidence type="ECO:0000256" key="1">
    <source>
        <dbReference type="SAM" id="Coils"/>
    </source>
</evidence>
<protein>
    <submittedName>
        <fullName evidence="2">Uncharacterized protein</fullName>
    </submittedName>
</protein>
<gene>
    <name evidence="2" type="ORF">ACH5RR_023115</name>
</gene>
<dbReference type="AlphaFoldDB" id="A0ABD2ZER1"/>
<reference evidence="2 3" key="1">
    <citation type="submission" date="2024-11" db="EMBL/GenBank/DDBJ databases">
        <title>A near-complete genome assembly of Cinchona calisaya.</title>
        <authorList>
            <person name="Lian D.C."/>
            <person name="Zhao X.W."/>
            <person name="Wei L."/>
        </authorList>
    </citation>
    <scope>NUCLEOTIDE SEQUENCE [LARGE SCALE GENOMIC DNA]</scope>
    <source>
        <tissue evidence="2">Nenye</tissue>
    </source>
</reference>
<sequence length="134" mass="15445">MTIATPLHSIVPIIEVPSPSILLAKTNRKLLICLLFLPPSCQPPYISHEVPTEQGKLHKLNGTVKYFKGKLKEVEDQDTQARLEKESLEKRLKLHEEHLKEMCNLYSQMIEKMQEQHVDDLTQVILGNWYNANS</sequence>
<dbReference type="EMBL" id="JBJUIK010000010">
    <property type="protein sequence ID" value="KAL3516213.1"/>
    <property type="molecule type" value="Genomic_DNA"/>
</dbReference>
<keyword evidence="1" id="KW-0175">Coiled coil</keyword>
<feature type="coiled-coil region" evidence="1">
    <location>
        <begin position="71"/>
        <end position="105"/>
    </location>
</feature>
<dbReference type="Proteomes" id="UP001630127">
    <property type="component" value="Unassembled WGS sequence"/>
</dbReference>
<keyword evidence="3" id="KW-1185">Reference proteome</keyword>
<organism evidence="2 3">
    <name type="scientific">Cinchona calisaya</name>
    <dbReference type="NCBI Taxonomy" id="153742"/>
    <lineage>
        <taxon>Eukaryota</taxon>
        <taxon>Viridiplantae</taxon>
        <taxon>Streptophyta</taxon>
        <taxon>Embryophyta</taxon>
        <taxon>Tracheophyta</taxon>
        <taxon>Spermatophyta</taxon>
        <taxon>Magnoliopsida</taxon>
        <taxon>eudicotyledons</taxon>
        <taxon>Gunneridae</taxon>
        <taxon>Pentapetalae</taxon>
        <taxon>asterids</taxon>
        <taxon>lamiids</taxon>
        <taxon>Gentianales</taxon>
        <taxon>Rubiaceae</taxon>
        <taxon>Cinchonoideae</taxon>
        <taxon>Cinchoneae</taxon>
        <taxon>Cinchona</taxon>
    </lineage>
</organism>
<comment type="caution">
    <text evidence="2">The sequence shown here is derived from an EMBL/GenBank/DDBJ whole genome shotgun (WGS) entry which is preliminary data.</text>
</comment>
<evidence type="ECO:0000313" key="3">
    <source>
        <dbReference type="Proteomes" id="UP001630127"/>
    </source>
</evidence>
<evidence type="ECO:0000313" key="2">
    <source>
        <dbReference type="EMBL" id="KAL3516213.1"/>
    </source>
</evidence>
<name>A0ABD2ZER1_9GENT</name>
<accession>A0ABD2ZER1</accession>
<proteinExistence type="predicted"/>